<dbReference type="InterPro" id="IPR004509">
    <property type="entry name" value="Competence_ComEA_HhH"/>
</dbReference>
<name>A0ABW1SPX4_9LACO</name>
<dbReference type="PANTHER" id="PTHR21180:SF32">
    <property type="entry name" value="ENDONUCLEASE_EXONUCLEASE_PHOSPHATASE FAMILY DOMAIN-CONTAINING PROTEIN 1"/>
    <property type="match status" value="1"/>
</dbReference>
<gene>
    <name evidence="4" type="ORF">ACFP1G_01405</name>
</gene>
<dbReference type="SUPFAM" id="SSF47781">
    <property type="entry name" value="RuvA domain 2-like"/>
    <property type="match status" value="1"/>
</dbReference>
<keyword evidence="2" id="KW-0812">Transmembrane</keyword>
<dbReference type="InterPro" id="IPR019554">
    <property type="entry name" value="Soluble_ligand-bd"/>
</dbReference>
<dbReference type="Gene3D" id="3.10.560.10">
    <property type="entry name" value="Outer membrane lipoprotein wza domain like"/>
    <property type="match status" value="1"/>
</dbReference>
<sequence>MENIKAWWWDRSQRDKWLIGGVVALIVMGIVGGWLLRQPATPAPLPAAVPPAAQGSQRESGVVRESTAHVSGEASSASSHDTRVFVDVQGGVNHPGLYQFSAEMRVADAIKAAGGLAARADRQQVNLATKLTDQQQLYIPLRGEKAPAAQATSSAVNAASGSTAAKQGSSGPAAVINLNTATVTELQQLTGIGEKKAQKIVDYRSEHGSFKTVKDLSQVPGFGDKTVANLQDQLTV</sequence>
<dbReference type="InterPro" id="IPR051675">
    <property type="entry name" value="Endo/Exo/Phosphatase_dom_1"/>
</dbReference>
<protein>
    <submittedName>
        <fullName evidence="4">Helix-hairpin-helix domain-containing protein</fullName>
    </submittedName>
</protein>
<keyword evidence="5" id="KW-1185">Reference proteome</keyword>
<evidence type="ECO:0000313" key="4">
    <source>
        <dbReference type="EMBL" id="MFC6206152.1"/>
    </source>
</evidence>
<reference evidence="5" key="1">
    <citation type="journal article" date="2019" name="Int. J. Syst. Evol. Microbiol.">
        <title>The Global Catalogue of Microorganisms (GCM) 10K type strain sequencing project: providing services to taxonomists for standard genome sequencing and annotation.</title>
        <authorList>
            <consortium name="The Broad Institute Genomics Platform"/>
            <consortium name="The Broad Institute Genome Sequencing Center for Infectious Disease"/>
            <person name="Wu L."/>
            <person name="Ma J."/>
        </authorList>
    </citation>
    <scope>NUCLEOTIDE SEQUENCE [LARGE SCALE GENOMIC DNA]</scope>
    <source>
        <strain evidence="5">CCM 8905</strain>
    </source>
</reference>
<dbReference type="Pfam" id="PF12836">
    <property type="entry name" value="HHH_3"/>
    <property type="match status" value="1"/>
</dbReference>
<comment type="caution">
    <text evidence="4">The sequence shown here is derived from an EMBL/GenBank/DDBJ whole genome shotgun (WGS) entry which is preliminary data.</text>
</comment>
<keyword evidence="2" id="KW-0472">Membrane</keyword>
<dbReference type="NCBIfam" id="TIGR00426">
    <property type="entry name" value="competence protein ComEA helix-hairpin-helix repeat region"/>
    <property type="match status" value="1"/>
</dbReference>
<dbReference type="InterPro" id="IPR010994">
    <property type="entry name" value="RuvA_2-like"/>
</dbReference>
<evidence type="ECO:0000256" key="1">
    <source>
        <dbReference type="SAM" id="MobiDB-lite"/>
    </source>
</evidence>
<accession>A0ABW1SPX4</accession>
<dbReference type="Pfam" id="PF10531">
    <property type="entry name" value="SLBB"/>
    <property type="match status" value="1"/>
</dbReference>
<evidence type="ECO:0000259" key="3">
    <source>
        <dbReference type="SMART" id="SM00278"/>
    </source>
</evidence>
<proteinExistence type="predicted"/>
<feature type="region of interest" description="Disordered" evidence="1">
    <location>
        <begin position="45"/>
        <end position="76"/>
    </location>
</feature>
<feature type="domain" description="Helix-hairpin-helix DNA-binding motif class 1" evidence="3">
    <location>
        <begin position="214"/>
        <end position="233"/>
    </location>
</feature>
<organism evidence="4 5">
    <name type="scientific">Levilactobacillus tongjiangensis</name>
    <dbReference type="NCBI Taxonomy" id="2486023"/>
    <lineage>
        <taxon>Bacteria</taxon>
        <taxon>Bacillati</taxon>
        <taxon>Bacillota</taxon>
        <taxon>Bacilli</taxon>
        <taxon>Lactobacillales</taxon>
        <taxon>Lactobacillaceae</taxon>
        <taxon>Levilactobacillus</taxon>
    </lineage>
</organism>
<keyword evidence="2" id="KW-1133">Transmembrane helix</keyword>
<evidence type="ECO:0000256" key="2">
    <source>
        <dbReference type="SAM" id="Phobius"/>
    </source>
</evidence>
<dbReference type="Gene3D" id="1.10.150.280">
    <property type="entry name" value="AF1531-like domain"/>
    <property type="match status" value="1"/>
</dbReference>
<dbReference type="PANTHER" id="PTHR21180">
    <property type="entry name" value="ENDONUCLEASE/EXONUCLEASE/PHOSPHATASE FAMILY DOMAIN-CONTAINING PROTEIN 1"/>
    <property type="match status" value="1"/>
</dbReference>
<dbReference type="EMBL" id="JBHSSK010000004">
    <property type="protein sequence ID" value="MFC6206152.1"/>
    <property type="molecule type" value="Genomic_DNA"/>
</dbReference>
<feature type="domain" description="Helix-hairpin-helix DNA-binding motif class 1" evidence="3">
    <location>
        <begin position="184"/>
        <end position="203"/>
    </location>
</feature>
<dbReference type="Proteomes" id="UP001596254">
    <property type="component" value="Unassembled WGS sequence"/>
</dbReference>
<dbReference type="RefSeq" id="WP_225426685.1">
    <property type="nucleotide sequence ID" value="NZ_JBHSSK010000004.1"/>
</dbReference>
<evidence type="ECO:0000313" key="5">
    <source>
        <dbReference type="Proteomes" id="UP001596254"/>
    </source>
</evidence>
<dbReference type="SMART" id="SM00278">
    <property type="entry name" value="HhH1"/>
    <property type="match status" value="2"/>
</dbReference>
<feature type="transmembrane region" description="Helical" evidence="2">
    <location>
        <begin position="17"/>
        <end position="36"/>
    </location>
</feature>
<dbReference type="InterPro" id="IPR003583">
    <property type="entry name" value="Hlx-hairpin-Hlx_DNA-bd_motif"/>
</dbReference>